<evidence type="ECO:0000313" key="2">
    <source>
        <dbReference type="Proteomes" id="UP000426246"/>
    </source>
</evidence>
<organism evidence="1 2">
    <name type="scientific">Paenibacillus psychroresistens</name>
    <dbReference type="NCBI Taxonomy" id="1778678"/>
    <lineage>
        <taxon>Bacteria</taxon>
        <taxon>Bacillati</taxon>
        <taxon>Bacillota</taxon>
        <taxon>Bacilli</taxon>
        <taxon>Bacillales</taxon>
        <taxon>Paenibacillaceae</taxon>
        <taxon>Paenibacillus</taxon>
    </lineage>
</organism>
<keyword evidence="2" id="KW-1185">Reference proteome</keyword>
<evidence type="ECO:0000313" key="1">
    <source>
        <dbReference type="EMBL" id="QGQ94928.1"/>
    </source>
</evidence>
<protein>
    <submittedName>
        <fullName evidence="1">Nucleoside-diphosphate sugar epimerase</fullName>
    </submittedName>
</protein>
<dbReference type="AlphaFoldDB" id="A0A6B8RHU8"/>
<proteinExistence type="predicted"/>
<dbReference type="KEGG" id="ppsc:EHS13_08565"/>
<dbReference type="OrthoDB" id="2624347at2"/>
<dbReference type="EMBL" id="CP034235">
    <property type="protein sequence ID" value="QGQ94928.1"/>
    <property type="molecule type" value="Genomic_DNA"/>
</dbReference>
<sequence>MEREITGIVNHIMNSQRQMAKILQSERHIVEHIARIVNEIPSRQPSFNTTEAIIKNSSDVTRTVTSYLVSLAELEEAIAINLTIVMKQLQIKDEGE</sequence>
<dbReference type="RefSeq" id="WP_155699939.1">
    <property type="nucleotide sequence ID" value="NZ_CP034235.1"/>
</dbReference>
<name>A0A6B8RHU8_9BACL</name>
<gene>
    <name evidence="1" type="ORF">EHS13_08565</name>
</gene>
<reference evidence="2" key="1">
    <citation type="submission" date="2018-11" db="EMBL/GenBank/DDBJ databases">
        <title>Complete genome sequence of Paenibacillus sp. ML311-T8.</title>
        <authorList>
            <person name="Nam Y.-D."/>
            <person name="Kang J."/>
            <person name="Chung W.-H."/>
            <person name="Park Y.S."/>
        </authorList>
    </citation>
    <scope>NUCLEOTIDE SEQUENCE [LARGE SCALE GENOMIC DNA]</scope>
    <source>
        <strain evidence="2">ML311-T8</strain>
    </source>
</reference>
<dbReference type="Proteomes" id="UP000426246">
    <property type="component" value="Chromosome"/>
</dbReference>
<accession>A0A6B8RHU8</accession>